<keyword evidence="2 4" id="KW-0328">Glycosyltransferase</keyword>
<keyword evidence="7" id="KW-1185">Reference proteome</keyword>
<dbReference type="InterPro" id="IPR002213">
    <property type="entry name" value="UDP_glucos_trans"/>
</dbReference>
<proteinExistence type="inferred from homology"/>
<gene>
    <name evidence="6" type="ORF">TCM_015277</name>
</gene>
<dbReference type="InterPro" id="IPR035595">
    <property type="entry name" value="UDP_glycos_trans_CS"/>
</dbReference>
<dbReference type="PANTHER" id="PTHR48048">
    <property type="entry name" value="GLYCOSYLTRANSFERASE"/>
    <property type="match status" value="1"/>
</dbReference>
<dbReference type="EMBL" id="CM001881">
    <property type="protein sequence ID" value="EOY23360.1"/>
    <property type="molecule type" value="Genomic_DNA"/>
</dbReference>
<keyword evidence="3 4" id="KW-0808">Transferase</keyword>
<evidence type="ECO:0000313" key="7">
    <source>
        <dbReference type="Proteomes" id="UP000026915"/>
    </source>
</evidence>
<dbReference type="Pfam" id="PF00201">
    <property type="entry name" value="UDPGT"/>
    <property type="match status" value="1"/>
</dbReference>
<accession>A0A061G0I6</accession>
<dbReference type="PANTHER" id="PTHR48048:SF30">
    <property type="entry name" value="GLYCOSYLTRANSFERASE"/>
    <property type="match status" value="1"/>
</dbReference>
<dbReference type="HOGENOM" id="CLU_001724_3_2_1"/>
<dbReference type="GO" id="GO:0035251">
    <property type="term" value="F:UDP-glucosyltransferase activity"/>
    <property type="evidence" value="ECO:0007669"/>
    <property type="project" value="InterPro"/>
</dbReference>
<dbReference type="FunFam" id="3.40.50.2000:FF:000095">
    <property type="entry name" value="Glycosyltransferase"/>
    <property type="match status" value="1"/>
</dbReference>
<evidence type="ECO:0000256" key="5">
    <source>
        <dbReference type="RuleBase" id="RU362057"/>
    </source>
</evidence>
<sequence>MEAIVLYPSPGMGHLISMVEVGKLLLTHHPSFTIIILITTPPFNAGSTASYIAAVSATTPSISFHQLPIISLDPAAYDSVEALMRDLIHLNNVHADAALTAISLTSTVHSLIIDLFCYPALEIAAKLNIPAYYFFTSGASCLALYLHMPSIHRNTTENFKNLNTLFHLPCLPPIPLNHLPEPMLIRDTTVYDFLINCTTHLAKSAGIIINTFETLEPKAVKALSKGFSIPDGPNQTPPVFCIGPLIDTNKGRSKGNGGDDDDDNNDKGIECLKWLDSQPSQSVVFLCFGSMGLFSKKQLMEVAVGLEKSGQRFLWVVRNPPSINKNQGFTAGPDPALDSLLPEGFLDRTSDRGLVVKAWAPQVEVLNHDSVGGFLTHCGWNSVLEAICAGVPMVAWPLYAEQKFNKILLVEELKLAMPVNESESGFVSAEEVEKRVRELMESKEGNSLRNRTMAKRKEAVAALREGGPSRSAVAQLLKCWA</sequence>
<dbReference type="FunFam" id="3.40.50.2000:FF:000020">
    <property type="entry name" value="Glycosyltransferase"/>
    <property type="match status" value="1"/>
</dbReference>
<name>A0A061G0I6_THECC</name>
<dbReference type="EC" id="2.4.1.-" evidence="5"/>
<evidence type="ECO:0000313" key="6">
    <source>
        <dbReference type="EMBL" id="EOY23360.1"/>
    </source>
</evidence>
<dbReference type="eggNOG" id="KOG1192">
    <property type="taxonomic scope" value="Eukaryota"/>
</dbReference>
<dbReference type="FunCoup" id="A0A061G0I6">
    <property type="interactions" value="460"/>
</dbReference>
<dbReference type="OMA" id="DRTCAMR"/>
<dbReference type="SUPFAM" id="SSF53756">
    <property type="entry name" value="UDP-Glycosyltransferase/glycogen phosphorylase"/>
    <property type="match status" value="1"/>
</dbReference>
<dbReference type="CDD" id="cd03784">
    <property type="entry name" value="GT1_Gtf-like"/>
    <property type="match status" value="1"/>
</dbReference>
<dbReference type="GO" id="GO:0016757">
    <property type="term" value="F:glycosyltransferase activity"/>
    <property type="evidence" value="ECO:0000318"/>
    <property type="project" value="GO_Central"/>
</dbReference>
<reference evidence="6 7" key="1">
    <citation type="journal article" date="2013" name="Genome Biol.">
        <title>The genome sequence of the most widely cultivated cacao type and its use to identify candidate genes regulating pod color.</title>
        <authorList>
            <person name="Motamayor J.C."/>
            <person name="Mockaitis K."/>
            <person name="Schmutz J."/>
            <person name="Haiminen N."/>
            <person name="Iii D.L."/>
            <person name="Cornejo O."/>
            <person name="Findley S.D."/>
            <person name="Zheng P."/>
            <person name="Utro F."/>
            <person name="Royaert S."/>
            <person name="Saski C."/>
            <person name="Jenkins J."/>
            <person name="Podicheti R."/>
            <person name="Zhao M."/>
            <person name="Scheffler B.E."/>
            <person name="Stack J.C."/>
            <person name="Feltus F.A."/>
            <person name="Mustiga G.M."/>
            <person name="Amores F."/>
            <person name="Phillips W."/>
            <person name="Marelli J.P."/>
            <person name="May G.D."/>
            <person name="Shapiro H."/>
            <person name="Ma J."/>
            <person name="Bustamante C.D."/>
            <person name="Schnell R.J."/>
            <person name="Main D."/>
            <person name="Gilbert D."/>
            <person name="Parida L."/>
            <person name="Kuhn D.N."/>
        </authorList>
    </citation>
    <scope>NUCLEOTIDE SEQUENCE [LARGE SCALE GENOMIC DNA]</scope>
    <source>
        <strain evidence="7">cv. Matina 1-6</strain>
    </source>
</reference>
<protein>
    <recommendedName>
        <fullName evidence="5">Glycosyltransferase</fullName>
        <ecNumber evidence="5">2.4.1.-</ecNumber>
    </recommendedName>
</protein>
<evidence type="ECO:0000256" key="3">
    <source>
        <dbReference type="ARBA" id="ARBA00022679"/>
    </source>
</evidence>
<evidence type="ECO:0000256" key="4">
    <source>
        <dbReference type="RuleBase" id="RU003718"/>
    </source>
</evidence>
<dbReference type="InParanoid" id="A0A061G0I6"/>
<dbReference type="InterPro" id="IPR050481">
    <property type="entry name" value="UDP-glycosyltransf_plant"/>
</dbReference>
<evidence type="ECO:0000256" key="2">
    <source>
        <dbReference type="ARBA" id="ARBA00022676"/>
    </source>
</evidence>
<evidence type="ECO:0000256" key="1">
    <source>
        <dbReference type="ARBA" id="ARBA00009995"/>
    </source>
</evidence>
<dbReference type="STRING" id="3641.A0A061G0I6"/>
<dbReference type="PROSITE" id="PS00375">
    <property type="entry name" value="UDPGT"/>
    <property type="match status" value="1"/>
</dbReference>
<dbReference type="Gene3D" id="3.40.50.2000">
    <property type="entry name" value="Glycogen Phosphorylase B"/>
    <property type="match status" value="2"/>
</dbReference>
<dbReference type="Proteomes" id="UP000026915">
    <property type="component" value="Chromosome 3"/>
</dbReference>
<comment type="similarity">
    <text evidence="1 4">Belongs to the UDP-glycosyltransferase family.</text>
</comment>
<organism evidence="6 7">
    <name type="scientific">Theobroma cacao</name>
    <name type="common">Cacao</name>
    <name type="synonym">Cocoa</name>
    <dbReference type="NCBI Taxonomy" id="3641"/>
    <lineage>
        <taxon>Eukaryota</taxon>
        <taxon>Viridiplantae</taxon>
        <taxon>Streptophyta</taxon>
        <taxon>Embryophyta</taxon>
        <taxon>Tracheophyta</taxon>
        <taxon>Spermatophyta</taxon>
        <taxon>Magnoliopsida</taxon>
        <taxon>eudicotyledons</taxon>
        <taxon>Gunneridae</taxon>
        <taxon>Pentapetalae</taxon>
        <taxon>rosids</taxon>
        <taxon>malvids</taxon>
        <taxon>Malvales</taxon>
        <taxon>Malvaceae</taxon>
        <taxon>Byttnerioideae</taxon>
        <taxon>Theobroma</taxon>
    </lineage>
</organism>
<dbReference type="AlphaFoldDB" id="A0A061G0I6"/>
<dbReference type="Gramene" id="EOY23360">
    <property type="protein sequence ID" value="EOY23360"/>
    <property type="gene ID" value="TCM_015277"/>
</dbReference>